<keyword evidence="3" id="KW-1185">Reference proteome</keyword>
<dbReference type="AlphaFoldDB" id="A0A9W4U4N1"/>
<evidence type="ECO:0000313" key="2">
    <source>
        <dbReference type="EMBL" id="CAI6277820.1"/>
    </source>
</evidence>
<dbReference type="EMBL" id="CAOQHR010000001">
    <property type="protein sequence ID" value="CAI6277820.1"/>
    <property type="molecule type" value="Genomic_DNA"/>
</dbReference>
<comment type="caution">
    <text evidence="2">The sequence shown here is derived from an EMBL/GenBank/DDBJ whole genome shotgun (WGS) entry which is preliminary data.</text>
</comment>
<evidence type="ECO:0000313" key="3">
    <source>
        <dbReference type="Proteomes" id="UP001152607"/>
    </source>
</evidence>
<feature type="coiled-coil region" evidence="1">
    <location>
        <begin position="39"/>
        <end position="78"/>
    </location>
</feature>
<sequence>MKQLFIRLSSSNYHSLPLRRAALQTMAWPPNDPKKKGAIAKTKKQSDELRLEKAQKEYESLLATWREQEAELKNFQDELEKGKYLQMVEEPIKTLKAWIDFVNDVRKIPNKNDDQEFKNLFDKYMQDAGWVEIFQFLRENPTWRNAIPELDDIRREYEGMQGGEREA</sequence>
<evidence type="ECO:0000256" key="1">
    <source>
        <dbReference type="SAM" id="Coils"/>
    </source>
</evidence>
<protein>
    <submittedName>
        <fullName evidence="2">Uncharacterized protein</fullName>
    </submittedName>
</protein>
<accession>A0A9W4U4N1</accession>
<dbReference type="Proteomes" id="UP001152607">
    <property type="component" value="Unassembled WGS sequence"/>
</dbReference>
<keyword evidence="1" id="KW-0175">Coiled coil</keyword>
<organism evidence="2 3">
    <name type="scientific">Periconia digitata</name>
    <dbReference type="NCBI Taxonomy" id="1303443"/>
    <lineage>
        <taxon>Eukaryota</taxon>
        <taxon>Fungi</taxon>
        <taxon>Dikarya</taxon>
        <taxon>Ascomycota</taxon>
        <taxon>Pezizomycotina</taxon>
        <taxon>Dothideomycetes</taxon>
        <taxon>Pleosporomycetidae</taxon>
        <taxon>Pleosporales</taxon>
        <taxon>Massarineae</taxon>
        <taxon>Periconiaceae</taxon>
        <taxon>Periconia</taxon>
    </lineage>
</organism>
<name>A0A9W4U4N1_9PLEO</name>
<proteinExistence type="predicted"/>
<gene>
    <name evidence="2" type="ORF">PDIGIT_LOCUS1985</name>
</gene>
<reference evidence="2" key="1">
    <citation type="submission" date="2023-01" db="EMBL/GenBank/DDBJ databases">
        <authorList>
            <person name="Van Ghelder C."/>
            <person name="Rancurel C."/>
        </authorList>
    </citation>
    <scope>NUCLEOTIDE SEQUENCE</scope>
    <source>
        <strain evidence="2">CNCM I-4278</strain>
    </source>
</reference>